<sequence>MKVIGTTKISYEIEQILDKSDDYLVLVSPYFKLTQRLKVRLSDAFKSVDNVFLLYRENEIKYQELNWLKSFSNVKIFAIKNLHAKIYLNQEYALISSMNLYEYSQINNHEVAVMIERWEDSEAFEDTLNEIRIILASQYDETCFDVVLESMQDYSMGALFYELNDKYTFGNYRKRSQALYEFICDRARELTNFKEFELYQDKTAILRATNLGKARYTFLEEKLKKYAN</sequence>
<evidence type="ECO:0000313" key="3">
    <source>
        <dbReference type="Proteomes" id="UP000002945"/>
    </source>
</evidence>
<dbReference type="OrthoDB" id="5500241at2"/>
<proteinExistence type="predicted"/>
<comment type="caution">
    <text evidence="2">The sequence shown here is derived from an EMBL/GenBank/DDBJ whole genome shotgun (WGS) entry which is preliminary data.</text>
</comment>
<dbReference type="HOGENOM" id="CLU_1213543_0_0_10"/>
<dbReference type="eggNOG" id="COG1502">
    <property type="taxonomic scope" value="Bacteria"/>
</dbReference>
<accession>A9DV99</accession>
<name>A9DV99_9FLAO</name>
<protein>
    <recommendedName>
        <fullName evidence="1">Phospholipase D-like domain-containing protein</fullName>
    </recommendedName>
</protein>
<dbReference type="Gene3D" id="3.30.870.10">
    <property type="entry name" value="Endonuclease Chain A"/>
    <property type="match status" value="1"/>
</dbReference>
<dbReference type="AlphaFoldDB" id="A9DV99"/>
<dbReference type="RefSeq" id="WP_007093223.1">
    <property type="nucleotide sequence ID" value="NZ_CP142125.1"/>
</dbReference>
<dbReference type="Pfam" id="PF13091">
    <property type="entry name" value="PLDc_2"/>
    <property type="match status" value="1"/>
</dbReference>
<dbReference type="InterPro" id="IPR059166">
    <property type="entry name" value="PLD-like_cat"/>
</dbReference>
<gene>
    <name evidence="2" type="ORF">KAOT1_03252</name>
</gene>
<dbReference type="InterPro" id="IPR025202">
    <property type="entry name" value="PLD-like_dom"/>
</dbReference>
<dbReference type="EMBL" id="ABIB01000004">
    <property type="protein sequence ID" value="EDP96393.1"/>
    <property type="molecule type" value="Genomic_DNA"/>
</dbReference>
<dbReference type="CDD" id="cd09176">
    <property type="entry name" value="PLDc_unchar6"/>
    <property type="match status" value="1"/>
</dbReference>
<feature type="domain" description="Phospholipase D-like" evidence="1">
    <location>
        <begin position="15"/>
        <end position="130"/>
    </location>
</feature>
<reference evidence="2 3" key="1">
    <citation type="journal article" date="2011" name="J. Bacteriol.">
        <title>Genome sequence of the algicidal bacterium Kordia algicida OT-1.</title>
        <authorList>
            <person name="Lee H.S."/>
            <person name="Kang S.G."/>
            <person name="Kwon K.K."/>
            <person name="Lee J.H."/>
            <person name="Kim S.J."/>
        </authorList>
    </citation>
    <scope>NUCLEOTIDE SEQUENCE [LARGE SCALE GENOMIC DNA]</scope>
    <source>
        <strain evidence="2 3">OT-1</strain>
    </source>
</reference>
<evidence type="ECO:0000259" key="1">
    <source>
        <dbReference type="Pfam" id="PF13091"/>
    </source>
</evidence>
<evidence type="ECO:0000313" key="2">
    <source>
        <dbReference type="EMBL" id="EDP96393.1"/>
    </source>
</evidence>
<keyword evidence="3" id="KW-1185">Reference proteome</keyword>
<dbReference type="STRING" id="391587.KAOT1_03252"/>
<organism evidence="2 3">
    <name type="scientific">Kordia algicida OT-1</name>
    <dbReference type="NCBI Taxonomy" id="391587"/>
    <lineage>
        <taxon>Bacteria</taxon>
        <taxon>Pseudomonadati</taxon>
        <taxon>Bacteroidota</taxon>
        <taxon>Flavobacteriia</taxon>
        <taxon>Flavobacteriales</taxon>
        <taxon>Flavobacteriaceae</taxon>
        <taxon>Kordia</taxon>
    </lineage>
</organism>
<dbReference type="Proteomes" id="UP000002945">
    <property type="component" value="Unassembled WGS sequence"/>
</dbReference>